<dbReference type="EMBL" id="FNAN01000011">
    <property type="protein sequence ID" value="SDF57893.1"/>
    <property type="molecule type" value="Genomic_DNA"/>
</dbReference>
<feature type="transmembrane region" description="Helical" evidence="5">
    <location>
        <begin position="7"/>
        <end position="36"/>
    </location>
</feature>
<feature type="transmembrane region" description="Helical" evidence="5">
    <location>
        <begin position="213"/>
        <end position="234"/>
    </location>
</feature>
<dbReference type="STRING" id="659014.SAMN04487996_111187"/>
<proteinExistence type="inferred from homology"/>
<keyword evidence="3 5" id="KW-1133">Transmembrane helix</keyword>
<keyword evidence="2 5" id="KW-0812">Transmembrane</keyword>
<dbReference type="PANTHER" id="PTHR43701">
    <property type="entry name" value="MEMBRANE TRANSPORTER PROTEIN MJ0441-RELATED"/>
    <property type="match status" value="1"/>
</dbReference>
<protein>
    <recommendedName>
        <fullName evidence="5">Probable membrane transporter protein</fullName>
    </recommendedName>
</protein>
<keyword evidence="5" id="KW-1003">Cell membrane</keyword>
<evidence type="ECO:0000256" key="3">
    <source>
        <dbReference type="ARBA" id="ARBA00022989"/>
    </source>
</evidence>
<dbReference type="Proteomes" id="UP000198748">
    <property type="component" value="Unassembled WGS sequence"/>
</dbReference>
<dbReference type="AlphaFoldDB" id="A0A1G7M816"/>
<reference evidence="7" key="1">
    <citation type="submission" date="2016-10" db="EMBL/GenBank/DDBJ databases">
        <authorList>
            <person name="Varghese N."/>
            <person name="Submissions S."/>
        </authorList>
    </citation>
    <scope>NUCLEOTIDE SEQUENCE [LARGE SCALE GENOMIC DNA]</scope>
    <source>
        <strain evidence="7">DSM 25329</strain>
    </source>
</reference>
<feature type="transmembrane region" description="Helical" evidence="5">
    <location>
        <begin position="149"/>
        <end position="180"/>
    </location>
</feature>
<dbReference type="InterPro" id="IPR051598">
    <property type="entry name" value="TSUP/Inactive_protease-like"/>
</dbReference>
<feature type="transmembrane region" description="Helical" evidence="5">
    <location>
        <begin position="72"/>
        <end position="90"/>
    </location>
</feature>
<accession>A0A1G7M816</accession>
<dbReference type="GO" id="GO:0005886">
    <property type="term" value="C:plasma membrane"/>
    <property type="evidence" value="ECO:0007669"/>
    <property type="project" value="UniProtKB-SubCell"/>
</dbReference>
<evidence type="ECO:0000313" key="6">
    <source>
        <dbReference type="EMBL" id="SDF57893.1"/>
    </source>
</evidence>
<feature type="transmembrane region" description="Helical" evidence="5">
    <location>
        <begin position="42"/>
        <end position="60"/>
    </location>
</feature>
<evidence type="ECO:0000256" key="5">
    <source>
        <dbReference type="RuleBase" id="RU363041"/>
    </source>
</evidence>
<evidence type="ECO:0000313" key="7">
    <source>
        <dbReference type="Proteomes" id="UP000198748"/>
    </source>
</evidence>
<comment type="similarity">
    <text evidence="5">Belongs to the 4-toluene sulfonate uptake permease (TSUP) (TC 2.A.102) family.</text>
</comment>
<keyword evidence="4 5" id="KW-0472">Membrane</keyword>
<dbReference type="Pfam" id="PF01925">
    <property type="entry name" value="TauE"/>
    <property type="match status" value="1"/>
</dbReference>
<sequence>METIGYLASVLIGISLGLVGGGGSILTLPVLVYIFGISPVVSTSYSLFIVGSTSLVGAYGNYRRGLVNVKTALFFGLSSMVTVYLTRKLLVPLIPQNLFHIGDFQITEPLLTMALFAVLMLAASIGMIRGRQTEPGCLECDLGRNIVKLGLSAVGIGLTTGLLGAGGGFLLIPTLVLVLGMPMREAVGTSLLIIALNSLVGFAGDLGHFVIDWYFLLTVTLVAVAGIFIGGQLARKLDSGQLKKSFGWFVLAMGCFILFKELILS</sequence>
<dbReference type="InterPro" id="IPR002781">
    <property type="entry name" value="TM_pro_TauE-like"/>
</dbReference>
<dbReference type="RefSeq" id="WP_090153513.1">
    <property type="nucleotide sequence ID" value="NZ_FNAN01000011.1"/>
</dbReference>
<evidence type="ECO:0000256" key="2">
    <source>
        <dbReference type="ARBA" id="ARBA00022692"/>
    </source>
</evidence>
<organism evidence="6 7">
    <name type="scientific">Dyadobacter soli</name>
    <dbReference type="NCBI Taxonomy" id="659014"/>
    <lineage>
        <taxon>Bacteria</taxon>
        <taxon>Pseudomonadati</taxon>
        <taxon>Bacteroidota</taxon>
        <taxon>Cytophagia</taxon>
        <taxon>Cytophagales</taxon>
        <taxon>Spirosomataceae</taxon>
        <taxon>Dyadobacter</taxon>
    </lineage>
</organism>
<comment type="subcellular location">
    <subcellularLocation>
        <location evidence="5">Cell membrane</location>
        <topology evidence="5">Multi-pass membrane protein</topology>
    </subcellularLocation>
    <subcellularLocation>
        <location evidence="1">Membrane</location>
        <topology evidence="1">Multi-pass membrane protein</topology>
    </subcellularLocation>
</comment>
<feature type="transmembrane region" description="Helical" evidence="5">
    <location>
        <begin position="110"/>
        <end position="128"/>
    </location>
</feature>
<dbReference type="PANTHER" id="PTHR43701:SF2">
    <property type="entry name" value="MEMBRANE TRANSPORTER PROTEIN YJNA-RELATED"/>
    <property type="match status" value="1"/>
</dbReference>
<dbReference type="OrthoDB" id="8559161at2"/>
<feature type="transmembrane region" description="Helical" evidence="5">
    <location>
        <begin position="186"/>
        <end position="206"/>
    </location>
</feature>
<evidence type="ECO:0000256" key="4">
    <source>
        <dbReference type="ARBA" id="ARBA00023136"/>
    </source>
</evidence>
<feature type="transmembrane region" description="Helical" evidence="5">
    <location>
        <begin position="246"/>
        <end position="264"/>
    </location>
</feature>
<name>A0A1G7M816_9BACT</name>
<keyword evidence="7" id="KW-1185">Reference proteome</keyword>
<evidence type="ECO:0000256" key="1">
    <source>
        <dbReference type="ARBA" id="ARBA00004141"/>
    </source>
</evidence>
<gene>
    <name evidence="6" type="ORF">SAMN04487996_111187</name>
</gene>